<feature type="transmembrane region" description="Helical" evidence="1">
    <location>
        <begin position="63"/>
        <end position="85"/>
    </location>
</feature>
<keyword evidence="1" id="KW-0472">Membrane</keyword>
<sequence length="155" mass="16647">MTTLEILGNLLSAAVGVALLVALALGEPLKARSRRSSLVFGASIFVSSLAMLVNRILENPPGIWWWFGVGGMAAAVIGSVVWLFLAARNWSKGEDLPPQRLRFQPAALLLLLLGDAALLAAFRAETPAVKVLLVLLACLVLFAFTQLVWVKPRTT</sequence>
<keyword evidence="1" id="KW-1133">Transmembrane helix</keyword>
<gene>
    <name evidence="2" type="ORF">ENQ31_06525</name>
</gene>
<organism evidence="2">
    <name type="scientific">Thermoanaerobaculum aquaticum</name>
    <dbReference type="NCBI Taxonomy" id="1312852"/>
    <lineage>
        <taxon>Bacteria</taxon>
        <taxon>Pseudomonadati</taxon>
        <taxon>Acidobacteriota</taxon>
        <taxon>Thermoanaerobaculia</taxon>
        <taxon>Thermoanaerobaculales</taxon>
        <taxon>Thermoanaerobaculaceae</taxon>
        <taxon>Thermoanaerobaculum</taxon>
    </lineage>
</organism>
<reference evidence="2" key="1">
    <citation type="journal article" date="2020" name="mSystems">
        <title>Genome- and Community-Level Interaction Insights into Carbon Utilization and Element Cycling Functions of Hydrothermarchaeota in Hydrothermal Sediment.</title>
        <authorList>
            <person name="Zhou Z."/>
            <person name="Liu Y."/>
            <person name="Xu W."/>
            <person name="Pan J."/>
            <person name="Luo Z.H."/>
            <person name="Li M."/>
        </authorList>
    </citation>
    <scope>NUCLEOTIDE SEQUENCE [LARGE SCALE GENOMIC DNA]</scope>
    <source>
        <strain evidence="2">SpSt-299</strain>
    </source>
</reference>
<protein>
    <submittedName>
        <fullName evidence="2">Uncharacterized protein</fullName>
    </submittedName>
</protein>
<evidence type="ECO:0000313" key="2">
    <source>
        <dbReference type="EMBL" id="HET47803.1"/>
    </source>
</evidence>
<feature type="transmembrane region" description="Helical" evidence="1">
    <location>
        <begin position="38"/>
        <end position="57"/>
    </location>
</feature>
<proteinExistence type="predicted"/>
<keyword evidence="1" id="KW-0812">Transmembrane</keyword>
<feature type="transmembrane region" description="Helical" evidence="1">
    <location>
        <begin position="106"/>
        <end position="122"/>
    </location>
</feature>
<dbReference type="EMBL" id="DSMR01000474">
    <property type="protein sequence ID" value="HET47803.1"/>
    <property type="molecule type" value="Genomic_DNA"/>
</dbReference>
<feature type="transmembrane region" description="Helical" evidence="1">
    <location>
        <begin position="128"/>
        <end position="150"/>
    </location>
</feature>
<evidence type="ECO:0000256" key="1">
    <source>
        <dbReference type="SAM" id="Phobius"/>
    </source>
</evidence>
<feature type="transmembrane region" description="Helical" evidence="1">
    <location>
        <begin position="6"/>
        <end position="26"/>
    </location>
</feature>
<accession>A0A7C2NGY6</accession>
<comment type="caution">
    <text evidence="2">The sequence shown here is derived from an EMBL/GenBank/DDBJ whole genome shotgun (WGS) entry which is preliminary data.</text>
</comment>
<dbReference type="AlphaFoldDB" id="A0A7C2NGY6"/>
<name>A0A7C2NGY6_9BACT</name>